<protein>
    <submittedName>
        <fullName evidence="2">Uncharacterized protein</fullName>
    </submittedName>
</protein>
<keyword evidence="1" id="KW-0812">Transmembrane</keyword>
<dbReference type="Proteomes" id="UP000223841">
    <property type="component" value="Segment"/>
</dbReference>
<evidence type="ECO:0000313" key="3">
    <source>
        <dbReference type="Proteomes" id="UP000223841"/>
    </source>
</evidence>
<organism evidence="2 3">
    <name type="scientific">Bacillus phage PPIsBest</name>
    <dbReference type="NCBI Taxonomy" id="2024234"/>
    <lineage>
        <taxon>Viruses</taxon>
        <taxon>Duplodnaviria</taxon>
        <taxon>Heunggongvirae</taxon>
        <taxon>Uroviricota</taxon>
        <taxon>Caudoviricetes</taxon>
        <taxon>Herelleviridae</taxon>
        <taxon>Bastillevirinae</taxon>
        <taxon>Wphvirus</taxon>
        <taxon>Wphvirus hakuna</taxon>
    </lineage>
</organism>
<evidence type="ECO:0000313" key="2">
    <source>
        <dbReference type="EMBL" id="ASR78211.1"/>
    </source>
</evidence>
<feature type="transmembrane region" description="Helical" evidence="1">
    <location>
        <begin position="32"/>
        <end position="55"/>
    </location>
</feature>
<name>A0A222Z0Z5_9CAUD</name>
<keyword evidence="1" id="KW-0472">Membrane</keyword>
<proteinExistence type="predicted"/>
<gene>
    <name evidence="2" type="ORF">PPISBEST_3</name>
</gene>
<reference evidence="2 3" key="1">
    <citation type="submission" date="2017-06" db="EMBL/GenBank/DDBJ databases">
        <authorList>
            <person name="Kim H.J."/>
            <person name="Triplett B.A."/>
        </authorList>
    </citation>
    <scope>NUCLEOTIDE SEQUENCE [LARGE SCALE GENOMIC DNA]</scope>
</reference>
<keyword evidence="1" id="KW-1133">Transmembrane helix</keyword>
<sequence>MEIILGLTISLILCLVLGAVNGRNINEMLKIAIRVYLMCLLISGVVIAPLAVYVYTR</sequence>
<evidence type="ECO:0000256" key="1">
    <source>
        <dbReference type="SAM" id="Phobius"/>
    </source>
</evidence>
<dbReference type="EMBL" id="MF288917">
    <property type="protein sequence ID" value="ASR78211.1"/>
    <property type="molecule type" value="Genomic_DNA"/>
</dbReference>
<accession>A0A222Z0Z5</accession>